<feature type="region of interest" description="Disordered" evidence="1">
    <location>
        <begin position="79"/>
        <end position="104"/>
    </location>
</feature>
<name>A0ABQ6IMP0_9MICO</name>
<feature type="compositionally biased region" description="Polar residues" evidence="1">
    <location>
        <begin position="1"/>
        <end position="12"/>
    </location>
</feature>
<protein>
    <recommendedName>
        <fullName evidence="2">AbiEi antitoxin N-terminal domain-containing protein</fullName>
    </recommendedName>
</protein>
<dbReference type="InterPro" id="IPR025159">
    <property type="entry name" value="AbiEi_N"/>
</dbReference>
<evidence type="ECO:0000313" key="4">
    <source>
        <dbReference type="Proteomes" id="UP001157126"/>
    </source>
</evidence>
<reference evidence="4" key="1">
    <citation type="journal article" date="2019" name="Int. J. Syst. Evol. Microbiol.">
        <title>The Global Catalogue of Microorganisms (GCM) 10K type strain sequencing project: providing services to taxonomists for standard genome sequencing and annotation.</title>
        <authorList>
            <consortium name="The Broad Institute Genomics Platform"/>
            <consortium name="The Broad Institute Genome Sequencing Center for Infectious Disease"/>
            <person name="Wu L."/>
            <person name="Ma J."/>
        </authorList>
    </citation>
    <scope>NUCLEOTIDE SEQUENCE [LARGE SCALE GENOMIC DNA]</scope>
    <source>
        <strain evidence="4">NBRC 113072</strain>
    </source>
</reference>
<evidence type="ECO:0000313" key="3">
    <source>
        <dbReference type="EMBL" id="GMA38595.1"/>
    </source>
</evidence>
<dbReference type="Proteomes" id="UP001157126">
    <property type="component" value="Unassembled WGS sequence"/>
</dbReference>
<proteinExistence type="predicted"/>
<feature type="compositionally biased region" description="Basic residues" evidence="1">
    <location>
        <begin position="83"/>
        <end position="98"/>
    </location>
</feature>
<accession>A0ABQ6IMP0</accession>
<dbReference type="Pfam" id="PF13338">
    <property type="entry name" value="AbiEi_4"/>
    <property type="match status" value="1"/>
</dbReference>
<feature type="region of interest" description="Disordered" evidence="1">
    <location>
        <begin position="1"/>
        <end position="24"/>
    </location>
</feature>
<organism evidence="3 4">
    <name type="scientific">Mobilicoccus caccae</name>
    <dbReference type="NCBI Taxonomy" id="1859295"/>
    <lineage>
        <taxon>Bacteria</taxon>
        <taxon>Bacillati</taxon>
        <taxon>Actinomycetota</taxon>
        <taxon>Actinomycetes</taxon>
        <taxon>Micrococcales</taxon>
        <taxon>Dermatophilaceae</taxon>
        <taxon>Mobilicoccus</taxon>
    </lineage>
</organism>
<sequence>MKRRSVTSSTTDDAGDVPTLDDLPPGLRTSLAALTAGEFGLFSTAEALADGVNHETLRAVTRAGVLVRVTHGYYAPRDTSLHRKDRHRRQTSAARRRNPQTVSSHHSALLEMELPAFAADLETAHLTHRTSPSNRRRAGCLIHRADHTVAHLEPGSATVGCADAVLQVGLGNPLATLVAADQAVRTDKVTLTDLRSRATSFAGHPGRSLMVAMLDHVDPSSESPAETLARHALTRLGHDVTPQLPIVAEGNSYRVDFALGRLVLEIDGMMKYLPAARDKDDSRTVEEIIRAERAREAAIVRAGHPVLRMTWSEIVTPAATSATTTSTVSSRSC</sequence>
<dbReference type="EMBL" id="BSUO01000001">
    <property type="protein sequence ID" value="GMA38595.1"/>
    <property type="molecule type" value="Genomic_DNA"/>
</dbReference>
<evidence type="ECO:0000256" key="1">
    <source>
        <dbReference type="SAM" id="MobiDB-lite"/>
    </source>
</evidence>
<keyword evidence="4" id="KW-1185">Reference proteome</keyword>
<evidence type="ECO:0000259" key="2">
    <source>
        <dbReference type="Pfam" id="PF13338"/>
    </source>
</evidence>
<gene>
    <name evidence="3" type="ORF">GCM10025883_06400</name>
</gene>
<feature type="domain" description="AbiEi antitoxin N-terminal" evidence="2">
    <location>
        <begin position="31"/>
        <end position="75"/>
    </location>
</feature>
<comment type="caution">
    <text evidence="3">The sequence shown here is derived from an EMBL/GenBank/DDBJ whole genome shotgun (WGS) entry which is preliminary data.</text>
</comment>